<organism evidence="1 2">
    <name type="scientific">Nitrosomonas ureae</name>
    <dbReference type="NCBI Taxonomy" id="44577"/>
    <lineage>
        <taxon>Bacteria</taxon>
        <taxon>Pseudomonadati</taxon>
        <taxon>Pseudomonadota</taxon>
        <taxon>Betaproteobacteria</taxon>
        <taxon>Nitrosomonadales</taxon>
        <taxon>Nitrosomonadaceae</taxon>
        <taxon>Nitrosomonas</taxon>
    </lineage>
</organism>
<sequence>MIGIDLTKEVFQIHEVDMHGKAVLREQLRRSEMVGSSSILSLA</sequence>
<dbReference type="Proteomes" id="UP000182882">
    <property type="component" value="Unassembled WGS sequence"/>
</dbReference>
<gene>
    <name evidence="1" type="ORF">SAMN05216406_1863</name>
</gene>
<reference evidence="2" key="1">
    <citation type="submission" date="2016-10" db="EMBL/GenBank/DDBJ databases">
        <authorList>
            <person name="Varghese N."/>
            <person name="Submissions S."/>
        </authorList>
    </citation>
    <scope>NUCLEOTIDE SEQUENCE [LARGE SCALE GENOMIC DNA]</scope>
    <source>
        <strain evidence="2">Nm10</strain>
    </source>
</reference>
<evidence type="ECO:0000313" key="1">
    <source>
        <dbReference type="EMBL" id="SDU37870.1"/>
    </source>
</evidence>
<evidence type="ECO:0000313" key="2">
    <source>
        <dbReference type="Proteomes" id="UP000182882"/>
    </source>
</evidence>
<dbReference type="EMBL" id="FNLN01000086">
    <property type="protein sequence ID" value="SDU37870.1"/>
    <property type="molecule type" value="Genomic_DNA"/>
</dbReference>
<evidence type="ECO:0008006" key="3">
    <source>
        <dbReference type="Google" id="ProtNLM"/>
    </source>
</evidence>
<keyword evidence="2" id="KW-1185">Reference proteome</keyword>
<dbReference type="AlphaFoldDB" id="A0A1H2I163"/>
<accession>A0A1H2I163</accession>
<protein>
    <recommendedName>
        <fullName evidence="3">Transposase</fullName>
    </recommendedName>
</protein>
<proteinExistence type="predicted"/>
<name>A0A1H2I163_9PROT</name>